<dbReference type="Proteomes" id="UP000694888">
    <property type="component" value="Unplaced"/>
</dbReference>
<protein>
    <submittedName>
        <fullName evidence="3">Voltage-dependent calcium channel subunit alpha-2/delta-3</fullName>
    </submittedName>
</protein>
<dbReference type="InterPro" id="IPR051173">
    <property type="entry name" value="Ca_channel_alpha-2/delta"/>
</dbReference>
<dbReference type="Gene3D" id="3.40.50.410">
    <property type="entry name" value="von Willebrand factor, type A domain"/>
    <property type="match status" value="1"/>
</dbReference>
<dbReference type="Gene3D" id="3.30.450.20">
    <property type="entry name" value="PAS domain"/>
    <property type="match status" value="1"/>
</dbReference>
<name>A0ABM0ZXJ7_APLCA</name>
<proteinExistence type="predicted"/>
<evidence type="ECO:0000313" key="3">
    <source>
        <dbReference type="RefSeq" id="XP_012936557.2"/>
    </source>
</evidence>
<dbReference type="RefSeq" id="XP_012936557.2">
    <property type="nucleotide sequence ID" value="XM_013081103.2"/>
</dbReference>
<keyword evidence="2" id="KW-1185">Reference proteome</keyword>
<feature type="domain" description="VWFA" evidence="1">
    <location>
        <begin position="30"/>
        <end position="213"/>
    </location>
</feature>
<dbReference type="PANTHER" id="PTHR10166:SF37">
    <property type="entry name" value="STOLID, ISOFORM H"/>
    <property type="match status" value="1"/>
</dbReference>
<evidence type="ECO:0000313" key="2">
    <source>
        <dbReference type="Proteomes" id="UP000694888"/>
    </source>
</evidence>
<dbReference type="PANTHER" id="PTHR10166">
    <property type="entry name" value="VOLTAGE-DEPENDENT CALCIUM CHANNEL SUBUNIT ALPHA-2/DELTA-RELATED"/>
    <property type="match status" value="1"/>
</dbReference>
<dbReference type="InterPro" id="IPR002035">
    <property type="entry name" value="VWF_A"/>
</dbReference>
<sequence length="664" mass="76733">MQWPRDADDVDTFDCRIRKWYIQAATSPKNILILLDSSGSMKGLRFSIARSTVTKILETLSDEDYFNVIEFSEEPKYVDECFQDTLMPASVDNIRRMQEKIDGLEASKYANFEKALTRAFKLFQKEQFQYSEQCLCNKAIMIITDGAPENYESVFDRFNWPEKAIRVFTFLIGKEVPDNRQTRWMACANKGKFAHISTRADVQENVQKYIKVLSRPLAIQRALHKVWSPVYLDYVTDHSDIKVPRNAPASLDVDYEQSATYEGLGLVMSISMPVFDERTDVGPKEEEPERNLLGVVGTDVRINELMKLIPTYKLGVNGYAFAITNHGYILFHPDYRPFYAEKFKAEQRLKKRPKYNSVEFSEVELPVSAGTGWNKEHPLRQYLLTLKSGGQSMYSVLTHTDGMRRAKERRNKYRFREVADTFKLVFVVPDKYGLLEVKVDSGVPTLKQILEMGRDVEVGTDISKWVYCYGKTSKTYSQLNILKFTQYVEQGTLYKMCSNNDNYDFVNRTLKDFEWTLDYVNVWNGVVNGLLDPGEPKYVTDYRKCYSNAISKKESFKKMMCFYRTHMSHGIGTIWIGTSSGLTRHIMLNDITMNWMDFNLETIKSTYYKRAVDGHEDGYKYVFTGPVITSQSEYLTLPAPAIVVHSLTPVQANTAVFQKKRLTF</sequence>
<dbReference type="SUPFAM" id="SSF53300">
    <property type="entry name" value="vWA-like"/>
    <property type="match status" value="1"/>
</dbReference>
<dbReference type="Pfam" id="PF00092">
    <property type="entry name" value="VWA"/>
    <property type="match status" value="1"/>
</dbReference>
<dbReference type="InterPro" id="IPR036465">
    <property type="entry name" value="vWFA_dom_sf"/>
</dbReference>
<organism evidence="2 3">
    <name type="scientific">Aplysia californica</name>
    <name type="common">California sea hare</name>
    <dbReference type="NCBI Taxonomy" id="6500"/>
    <lineage>
        <taxon>Eukaryota</taxon>
        <taxon>Metazoa</taxon>
        <taxon>Spiralia</taxon>
        <taxon>Lophotrochozoa</taxon>
        <taxon>Mollusca</taxon>
        <taxon>Gastropoda</taxon>
        <taxon>Heterobranchia</taxon>
        <taxon>Euthyneura</taxon>
        <taxon>Tectipleura</taxon>
        <taxon>Aplysiida</taxon>
        <taxon>Aplysioidea</taxon>
        <taxon>Aplysiidae</taxon>
        <taxon>Aplysia</taxon>
    </lineage>
</organism>
<dbReference type="GeneID" id="101847576"/>
<evidence type="ECO:0000259" key="1">
    <source>
        <dbReference type="PROSITE" id="PS50234"/>
    </source>
</evidence>
<dbReference type="SMART" id="SM00327">
    <property type="entry name" value="VWA"/>
    <property type="match status" value="1"/>
</dbReference>
<gene>
    <name evidence="3" type="primary">LOC101847576</name>
</gene>
<accession>A0ABM0ZXJ7</accession>
<reference evidence="3" key="1">
    <citation type="submission" date="2025-08" db="UniProtKB">
        <authorList>
            <consortium name="RefSeq"/>
        </authorList>
    </citation>
    <scope>IDENTIFICATION</scope>
</reference>
<dbReference type="PROSITE" id="PS50234">
    <property type="entry name" value="VWFA"/>
    <property type="match status" value="1"/>
</dbReference>